<keyword evidence="2" id="KW-1185">Reference proteome</keyword>
<sequence length="66" mass="7536">MAWLIDLARIKKTGACAGFLCLMIFDFHGLGRTDKEKVIKPISVSKRESWYACRQNYFNSLLAVLP</sequence>
<dbReference type="EMBL" id="JBGMEK010000018">
    <property type="protein sequence ID" value="MFA0811279.1"/>
    <property type="molecule type" value="Genomic_DNA"/>
</dbReference>
<protein>
    <submittedName>
        <fullName evidence="1">Uncharacterized protein</fullName>
    </submittedName>
</protein>
<proteinExistence type="predicted"/>
<reference evidence="1 2" key="1">
    <citation type="submission" date="2024-08" db="EMBL/GenBank/DDBJ databases">
        <authorList>
            <person name="Ishaq N."/>
        </authorList>
    </citation>
    <scope>NUCLEOTIDE SEQUENCE [LARGE SCALE GENOMIC DNA]</scope>
    <source>
        <strain evidence="1 2">DSM 18651</strain>
    </source>
</reference>
<dbReference type="Proteomes" id="UP001569428">
    <property type="component" value="Unassembled WGS sequence"/>
</dbReference>
<accession>A0ABV4NZR4</accession>
<organism evidence="1 2">
    <name type="scientific">Microbulbifer epialgicus</name>
    <dbReference type="NCBI Taxonomy" id="393907"/>
    <lineage>
        <taxon>Bacteria</taxon>
        <taxon>Pseudomonadati</taxon>
        <taxon>Pseudomonadota</taxon>
        <taxon>Gammaproteobacteria</taxon>
        <taxon>Cellvibrionales</taxon>
        <taxon>Microbulbiferaceae</taxon>
        <taxon>Microbulbifer</taxon>
    </lineage>
</organism>
<dbReference type="RefSeq" id="WP_371838846.1">
    <property type="nucleotide sequence ID" value="NZ_JBGMEK010000018.1"/>
</dbReference>
<evidence type="ECO:0000313" key="2">
    <source>
        <dbReference type="Proteomes" id="UP001569428"/>
    </source>
</evidence>
<name>A0ABV4NZR4_9GAMM</name>
<gene>
    <name evidence="1" type="ORF">ACCI49_10135</name>
</gene>
<comment type="caution">
    <text evidence="1">The sequence shown here is derived from an EMBL/GenBank/DDBJ whole genome shotgun (WGS) entry which is preliminary data.</text>
</comment>
<evidence type="ECO:0000313" key="1">
    <source>
        <dbReference type="EMBL" id="MFA0811279.1"/>
    </source>
</evidence>